<dbReference type="Pfam" id="PF22240">
    <property type="entry name" value="ISP_coupler"/>
    <property type="match status" value="1"/>
</dbReference>
<dbReference type="AlphaFoldDB" id="F8IGZ5"/>
<proteinExistence type="predicted"/>
<evidence type="ECO:0000313" key="3">
    <source>
        <dbReference type="Proteomes" id="UP000000292"/>
    </source>
</evidence>
<dbReference type="EMBL" id="CP002902">
    <property type="protein sequence ID" value="AEJ44349.1"/>
    <property type="molecule type" value="Genomic_DNA"/>
</dbReference>
<dbReference type="OrthoDB" id="9758243at2"/>
<dbReference type="SUPFAM" id="SSF53335">
    <property type="entry name" value="S-adenosyl-L-methionine-dependent methyltransferases"/>
    <property type="match status" value="1"/>
</dbReference>
<organism evidence="2 3">
    <name type="scientific">Alicyclobacillus acidocaldarius (strain Tc-4-1)</name>
    <name type="common">Bacillus acidocaldarius</name>
    <dbReference type="NCBI Taxonomy" id="1048834"/>
    <lineage>
        <taxon>Bacteria</taxon>
        <taxon>Bacillati</taxon>
        <taxon>Bacillota</taxon>
        <taxon>Bacilli</taxon>
        <taxon>Bacillales</taxon>
        <taxon>Alicyclobacillaceae</taxon>
        <taxon>Alicyclobacillus</taxon>
    </lineage>
</organism>
<dbReference type="REBASE" id="37965">
    <property type="entry name" value="Aac41ORF2448P"/>
</dbReference>
<evidence type="ECO:0000259" key="1">
    <source>
        <dbReference type="Pfam" id="PF22240"/>
    </source>
</evidence>
<dbReference type="InterPro" id="IPR053980">
    <property type="entry name" value="ISP_coupler"/>
</dbReference>
<dbReference type="Gene3D" id="3.40.50.150">
    <property type="entry name" value="Vaccinia Virus protein VP39"/>
    <property type="match status" value="1"/>
</dbReference>
<dbReference type="STRING" id="1048834.TC41_2450"/>
<accession>F8IGZ5</accession>
<name>F8IGZ5_ALIAT</name>
<dbReference type="KEGG" id="aad:TC41_2450"/>
<reference evidence="3" key="2">
    <citation type="submission" date="2011-06" db="EMBL/GenBank/DDBJ databases">
        <title>The complete genome sequence of Alicyclobacillus acidocaldarius sp. Tc-4-1.</title>
        <authorList>
            <person name="Chen Y."/>
            <person name="He Y."/>
            <person name="Dong Z."/>
            <person name="Hu S."/>
        </authorList>
    </citation>
    <scope>NUCLEOTIDE SEQUENCE [LARGE SCALE GENOMIC DNA]</scope>
    <source>
        <strain evidence="3">Tc-4-1</strain>
    </source>
</reference>
<sequence>MEEVARRLRTQLDTILGALPIEHYQEAQAAFQNYVTALREVLHPNISEEDAKDFLVQHWIMAPVFSSLFPGDDLTETPVARSFEQVTEAFRAFLDRERHVLEEFYVSVRIRAQGIRTPEERQDFLRLLFEMLFKAVFPKAASRLGIVYTPVELVNFLLKSVDVVLQKHFGKTTASSGVTIIDPFAGTGTFPALMLQRWDKETILRKLQAREFWANDVQLFAYYMLLTNLRWTIREMTGEDPRLESASAVG</sequence>
<dbReference type="RefSeq" id="WP_014465183.1">
    <property type="nucleotide sequence ID" value="NC_017167.1"/>
</dbReference>
<dbReference type="PATRIC" id="fig|1048834.4.peg.2317"/>
<dbReference type="eggNOG" id="COG0286">
    <property type="taxonomic scope" value="Bacteria"/>
</dbReference>
<feature type="domain" description="Type ISP restriction-modification enzyme coupler" evidence="1">
    <location>
        <begin position="4"/>
        <end position="119"/>
    </location>
</feature>
<evidence type="ECO:0000313" key="2">
    <source>
        <dbReference type="EMBL" id="AEJ44349.1"/>
    </source>
</evidence>
<reference evidence="2 3" key="1">
    <citation type="journal article" date="2011" name="J. Bacteriol.">
        <title>Complete Genome Sequence of Alicyclobacillus acidocaldarius Strain Tc-4-1.</title>
        <authorList>
            <person name="Chen Y."/>
            <person name="He Y."/>
            <person name="Zhang B."/>
            <person name="Yang J."/>
            <person name="Li W."/>
            <person name="Dong Z."/>
            <person name="Hu S."/>
        </authorList>
    </citation>
    <scope>NUCLEOTIDE SEQUENCE [LARGE SCALE GENOMIC DNA]</scope>
    <source>
        <strain evidence="2 3">Tc-4-1</strain>
    </source>
</reference>
<dbReference type="InterPro" id="IPR029063">
    <property type="entry name" value="SAM-dependent_MTases_sf"/>
</dbReference>
<dbReference type="HOGENOM" id="CLU_1109608_0_0_9"/>
<protein>
    <recommendedName>
        <fullName evidence="1">Type ISP restriction-modification enzyme coupler domain-containing protein</fullName>
    </recommendedName>
</protein>
<dbReference type="Proteomes" id="UP000000292">
    <property type="component" value="Chromosome"/>
</dbReference>
<gene>
    <name evidence="2" type="ordered locus">TC41_2450</name>
</gene>